<gene>
    <name evidence="1" type="ORF">NCTC12120_04484</name>
</gene>
<accession>A0A2X3J5P6</accession>
<dbReference type="AlphaFoldDB" id="A0A2X3J5P6"/>
<proteinExistence type="predicted"/>
<sequence length="72" mass="7494">MTSAAKAFREQFPGTPLRLFVEALGGGYKPVLNGSAGDWYSRLTAGYAGLVNRGSGLTGVSLVDGGRSRPPH</sequence>
<dbReference type="EMBL" id="UAVU01000007">
    <property type="protein sequence ID" value="SQC91331.1"/>
    <property type="molecule type" value="Genomic_DNA"/>
</dbReference>
<organism evidence="1 2">
    <name type="scientific">Cedecea neteri</name>
    <dbReference type="NCBI Taxonomy" id="158822"/>
    <lineage>
        <taxon>Bacteria</taxon>
        <taxon>Pseudomonadati</taxon>
        <taxon>Pseudomonadota</taxon>
        <taxon>Gammaproteobacteria</taxon>
        <taxon>Enterobacterales</taxon>
        <taxon>Enterobacteriaceae</taxon>
        <taxon>Cedecea</taxon>
    </lineage>
</organism>
<evidence type="ECO:0000313" key="2">
    <source>
        <dbReference type="Proteomes" id="UP000251197"/>
    </source>
</evidence>
<name>A0A2X3J5P6_9ENTR</name>
<reference evidence="1 2" key="1">
    <citation type="submission" date="2018-06" db="EMBL/GenBank/DDBJ databases">
        <authorList>
            <consortium name="Pathogen Informatics"/>
            <person name="Doyle S."/>
        </authorList>
    </citation>
    <scope>NUCLEOTIDE SEQUENCE [LARGE SCALE GENOMIC DNA]</scope>
    <source>
        <strain evidence="1 2">NCTC12120</strain>
    </source>
</reference>
<protein>
    <submittedName>
        <fullName evidence="1">Uncharacterized protein</fullName>
    </submittedName>
</protein>
<evidence type="ECO:0000313" key="1">
    <source>
        <dbReference type="EMBL" id="SQC91331.1"/>
    </source>
</evidence>
<dbReference type="Proteomes" id="UP000251197">
    <property type="component" value="Unassembled WGS sequence"/>
</dbReference>